<dbReference type="Proteomes" id="UP000663864">
    <property type="component" value="Unassembled WGS sequence"/>
</dbReference>
<name>A0A814L0X0_9BILA</name>
<dbReference type="AlphaFoldDB" id="A0A814L0X0"/>
<protein>
    <recommendedName>
        <fullName evidence="3">B box-type domain-containing protein</fullName>
    </recommendedName>
</protein>
<evidence type="ECO:0000313" key="2">
    <source>
        <dbReference type="Proteomes" id="UP000663864"/>
    </source>
</evidence>
<evidence type="ECO:0008006" key="3">
    <source>
        <dbReference type="Google" id="ProtNLM"/>
    </source>
</evidence>
<accession>A0A814L0X0</accession>
<sequence length="308" mass="36516">MFICRGCSKTFCLVHTNEHREILEKQMNDIIINHNRLKQYITSDQIEQYYQVLMKQIDEWEKQSINKIYQTANEIRQQLIIMTRENHKNLKEKLTPLTQEITKAQHDKNFFEDDLKQWTNTIQLLERTFIEQENIHISLINNGNPLVSKISLINKINDTITTSNNFLTYETNYNPFENCTISNLNDGYSSDDHLFRFKLELYQSNSLVLMGIISKNKSKNIDPYNNPTFYGWSTNNLVYLHGIAHSDSNNYQSDIENNDVFQLILDCNRKLIRLTNERTRQTYELNIDITKCPFPWQPHVLILNNLVK</sequence>
<evidence type="ECO:0000313" key="1">
    <source>
        <dbReference type="EMBL" id="CAF1056895.1"/>
    </source>
</evidence>
<proteinExistence type="predicted"/>
<dbReference type="EMBL" id="CAJNOT010000692">
    <property type="protein sequence ID" value="CAF1056895.1"/>
    <property type="molecule type" value="Genomic_DNA"/>
</dbReference>
<comment type="caution">
    <text evidence="1">The sequence shown here is derived from an EMBL/GenBank/DDBJ whole genome shotgun (WGS) entry which is preliminary data.</text>
</comment>
<gene>
    <name evidence="1" type="ORF">ZHD862_LOCUS15355</name>
</gene>
<reference evidence="1" key="1">
    <citation type="submission" date="2021-02" db="EMBL/GenBank/DDBJ databases">
        <authorList>
            <person name="Nowell W R."/>
        </authorList>
    </citation>
    <scope>NUCLEOTIDE SEQUENCE</scope>
</reference>
<organism evidence="1 2">
    <name type="scientific">Rotaria sordida</name>
    <dbReference type="NCBI Taxonomy" id="392033"/>
    <lineage>
        <taxon>Eukaryota</taxon>
        <taxon>Metazoa</taxon>
        <taxon>Spiralia</taxon>
        <taxon>Gnathifera</taxon>
        <taxon>Rotifera</taxon>
        <taxon>Eurotatoria</taxon>
        <taxon>Bdelloidea</taxon>
        <taxon>Philodinida</taxon>
        <taxon>Philodinidae</taxon>
        <taxon>Rotaria</taxon>
    </lineage>
</organism>